<protein>
    <submittedName>
        <fullName evidence="2">Uncharacterized protein</fullName>
    </submittedName>
</protein>
<feature type="transmembrane region" description="Helical" evidence="1">
    <location>
        <begin position="12"/>
        <end position="29"/>
    </location>
</feature>
<dbReference type="Proteomes" id="UP000178603">
    <property type="component" value="Unassembled WGS sequence"/>
</dbReference>
<comment type="caution">
    <text evidence="2">The sequence shown here is derived from an EMBL/GenBank/DDBJ whole genome shotgun (WGS) entry which is preliminary data.</text>
</comment>
<dbReference type="SUPFAM" id="SSF82171">
    <property type="entry name" value="DPP6 N-terminal domain-like"/>
    <property type="match status" value="1"/>
</dbReference>
<accession>A0A1F8ATR5</accession>
<dbReference type="EMBL" id="MGGW01000005">
    <property type="protein sequence ID" value="OGM55126.1"/>
    <property type="molecule type" value="Genomic_DNA"/>
</dbReference>
<organism evidence="2 3">
    <name type="scientific">Candidatus Woesebacteria bacterium RIFCSPHIGHO2_12_FULL_41_24</name>
    <dbReference type="NCBI Taxonomy" id="1802510"/>
    <lineage>
        <taxon>Bacteria</taxon>
        <taxon>Candidatus Woeseibacteriota</taxon>
    </lineage>
</organism>
<gene>
    <name evidence="2" type="ORF">A3E44_04365</name>
</gene>
<dbReference type="AlphaFoldDB" id="A0A1F8ATR5"/>
<name>A0A1F8ATR5_9BACT</name>
<keyword evidence="1" id="KW-1133">Transmembrane helix</keyword>
<proteinExistence type="predicted"/>
<keyword evidence="1" id="KW-0472">Membrane</keyword>
<feature type="transmembrane region" description="Helical" evidence="1">
    <location>
        <begin position="41"/>
        <end position="64"/>
    </location>
</feature>
<evidence type="ECO:0000313" key="2">
    <source>
        <dbReference type="EMBL" id="OGM55126.1"/>
    </source>
</evidence>
<evidence type="ECO:0000313" key="3">
    <source>
        <dbReference type="Proteomes" id="UP000178603"/>
    </source>
</evidence>
<evidence type="ECO:0000256" key="1">
    <source>
        <dbReference type="SAM" id="Phobius"/>
    </source>
</evidence>
<keyword evidence="1" id="KW-0812">Transmembrane</keyword>
<sequence>MTENQLLKKVFWISGGAFVAALLVLKLWIGSREGLEGLFVGIIYSGILLPPLFFPAFVSCLFLVSKFVVAKIFKSSGKEAISSKWMKLILVASLLFGVVVSLTTFRSFWPDSKETEDSDVNSLSGNYFENKLAFNGADGRPKLYDFATSKEYDLGVDGYVYPFLWSPDGKYLATLVQGEYGGKSSFSLIPEAKATTAGFNYLLYVIDLETYQSELLIAEVFGDVFWSKDSLGLYFNEKYQNNNPILIGEQAGLMPDRVDYFYADLEGNRKSATKTDFYRSSIYFDPTVKYSPNRNYFIKSFSNLGEKVVSTNESKEHLLRVGVGNAYLRDSQWSPSGENIAFIYKEGEFYDTENLFGLAVVSLDEVLSDEILVPKALNIQAQNLYFSWIDESNILINQVNGYLDAKGTTSIYNLETGNLMQIAPEYSPKLSGPSDFLISPDKKLFMFQDKAELVISSFPSDQLIRLKGDMPSWFDPPDIFEQTIREVLENSLVHGAFLRDFKKLDKDKYIVVYLEQEYRLGDPNYKNISCPTQILGQAMIGDYHAALVEDGKIISDVNVPNLANFESEDKLALVYVNYDYEDYRDATKNKLKVEELIDLKDYTGDGNANEFILTTTSGGCGFYENLVVGYDVSTDSVRLYSDWIGRFDPVAGRAYDLFECGDHGSDTRVEKWWEFNEDIEKFILVNEKITEC</sequence>
<reference evidence="2 3" key="1">
    <citation type="journal article" date="2016" name="Nat. Commun.">
        <title>Thousands of microbial genomes shed light on interconnected biogeochemical processes in an aquifer system.</title>
        <authorList>
            <person name="Anantharaman K."/>
            <person name="Brown C.T."/>
            <person name="Hug L.A."/>
            <person name="Sharon I."/>
            <person name="Castelle C.J."/>
            <person name="Probst A.J."/>
            <person name="Thomas B.C."/>
            <person name="Singh A."/>
            <person name="Wilkins M.J."/>
            <person name="Karaoz U."/>
            <person name="Brodie E.L."/>
            <person name="Williams K.H."/>
            <person name="Hubbard S.S."/>
            <person name="Banfield J.F."/>
        </authorList>
    </citation>
    <scope>NUCLEOTIDE SEQUENCE [LARGE SCALE GENOMIC DNA]</scope>
</reference>
<feature type="transmembrane region" description="Helical" evidence="1">
    <location>
        <begin position="85"/>
        <end position="109"/>
    </location>
</feature>